<name>A0ABV6A107_9PSEU</name>
<dbReference type="InterPro" id="IPR000073">
    <property type="entry name" value="AB_hydrolase_1"/>
</dbReference>
<feature type="domain" description="AB hydrolase-1" evidence="2">
    <location>
        <begin position="26"/>
        <end position="240"/>
    </location>
</feature>
<accession>A0ABV6A107</accession>
<dbReference type="EMBL" id="JBHLZU010000018">
    <property type="protein sequence ID" value="MFB9906783.1"/>
    <property type="molecule type" value="Genomic_DNA"/>
</dbReference>
<sequence>MDFTDVVVTGPVPIAARDFGGTGQPVVLLHGLGGGKENWAGFAPMLTAKHRVVALDLRGHGDSGDAPWDWEGAVGDISRVVAHFGLEAPAVVGMSLGGGLAVLWGQSQPSCPGVVNIDGGHRHVSDARQYSDATGLHELNALFDAQAKLVPRPGPEILKPLRLGLTGLDLLSRYEELSCRCLVFTATRGLPGMEAFENLGVVYRDGLNRDLAEVGNPLVEVVEFDGSHAMLFERPAEIADRVLEFLG</sequence>
<dbReference type="Pfam" id="PF12697">
    <property type="entry name" value="Abhydrolase_6"/>
    <property type="match status" value="1"/>
</dbReference>
<evidence type="ECO:0000259" key="2">
    <source>
        <dbReference type="Pfam" id="PF12697"/>
    </source>
</evidence>
<dbReference type="InterPro" id="IPR050266">
    <property type="entry name" value="AB_hydrolase_sf"/>
</dbReference>
<organism evidence="3 4">
    <name type="scientific">Allokutzneria oryzae</name>
    <dbReference type="NCBI Taxonomy" id="1378989"/>
    <lineage>
        <taxon>Bacteria</taxon>
        <taxon>Bacillati</taxon>
        <taxon>Actinomycetota</taxon>
        <taxon>Actinomycetes</taxon>
        <taxon>Pseudonocardiales</taxon>
        <taxon>Pseudonocardiaceae</taxon>
        <taxon>Allokutzneria</taxon>
    </lineage>
</organism>
<protein>
    <submittedName>
        <fullName evidence="3">Alpha/beta fold hydrolase</fullName>
    </submittedName>
</protein>
<dbReference type="Gene3D" id="3.40.50.1820">
    <property type="entry name" value="alpha/beta hydrolase"/>
    <property type="match status" value="1"/>
</dbReference>
<evidence type="ECO:0000313" key="4">
    <source>
        <dbReference type="Proteomes" id="UP001589693"/>
    </source>
</evidence>
<keyword evidence="1 3" id="KW-0378">Hydrolase</keyword>
<evidence type="ECO:0000256" key="1">
    <source>
        <dbReference type="ARBA" id="ARBA00022801"/>
    </source>
</evidence>
<dbReference type="PANTHER" id="PTHR43798">
    <property type="entry name" value="MONOACYLGLYCEROL LIPASE"/>
    <property type="match status" value="1"/>
</dbReference>
<dbReference type="InterPro" id="IPR029058">
    <property type="entry name" value="AB_hydrolase_fold"/>
</dbReference>
<dbReference type="Proteomes" id="UP001589693">
    <property type="component" value="Unassembled WGS sequence"/>
</dbReference>
<dbReference type="SUPFAM" id="SSF53474">
    <property type="entry name" value="alpha/beta-Hydrolases"/>
    <property type="match status" value="1"/>
</dbReference>
<proteinExistence type="predicted"/>
<keyword evidence="4" id="KW-1185">Reference proteome</keyword>
<comment type="caution">
    <text evidence="3">The sequence shown here is derived from an EMBL/GenBank/DDBJ whole genome shotgun (WGS) entry which is preliminary data.</text>
</comment>
<dbReference type="RefSeq" id="WP_377855649.1">
    <property type="nucleotide sequence ID" value="NZ_JBHLZU010000018.1"/>
</dbReference>
<evidence type="ECO:0000313" key="3">
    <source>
        <dbReference type="EMBL" id="MFB9906783.1"/>
    </source>
</evidence>
<gene>
    <name evidence="3" type="ORF">ACFFQA_22845</name>
</gene>
<dbReference type="GO" id="GO:0016787">
    <property type="term" value="F:hydrolase activity"/>
    <property type="evidence" value="ECO:0007669"/>
    <property type="project" value="UniProtKB-KW"/>
</dbReference>
<dbReference type="PANTHER" id="PTHR43798:SF31">
    <property type="entry name" value="AB HYDROLASE SUPERFAMILY PROTEIN YCLE"/>
    <property type="match status" value="1"/>
</dbReference>
<reference evidence="3 4" key="1">
    <citation type="submission" date="2024-09" db="EMBL/GenBank/DDBJ databases">
        <authorList>
            <person name="Sun Q."/>
            <person name="Mori K."/>
        </authorList>
    </citation>
    <scope>NUCLEOTIDE SEQUENCE [LARGE SCALE GENOMIC DNA]</scope>
    <source>
        <strain evidence="3 4">TBRC 7907</strain>
    </source>
</reference>